<sequence>MEGVNAESLNLKSYRVLMSNILAARLTAKEVQALAQNEGVEAIEPDAKVGIL</sequence>
<dbReference type="AlphaFoldDB" id="A0AAP0UZA0"/>
<evidence type="ECO:0000313" key="3">
    <source>
        <dbReference type="Proteomes" id="UP000032541"/>
    </source>
</evidence>
<reference evidence="2 3" key="1">
    <citation type="journal article" date="2015" name="BMC Genomics">
        <title>Comparative genome analysis of Prevotella intermedia strain isolated from infected root canal reveals features related to pathogenicity and adaptation.</title>
        <authorList>
            <person name="Ruan Y."/>
            <person name="Shen L."/>
            <person name="Zou Y."/>
            <person name="Qi Z."/>
            <person name="Yin J."/>
            <person name="Jiang J."/>
            <person name="Guo L."/>
            <person name="He L."/>
            <person name="Chen Z."/>
            <person name="Tang Z."/>
            <person name="Qin S."/>
        </authorList>
    </citation>
    <scope>NUCLEOTIDE SEQUENCE [LARGE SCALE GENOMIC DNA]</scope>
    <source>
        <strain evidence="2 3">ZT</strain>
    </source>
</reference>
<feature type="domain" description="Inhibitor I9" evidence="1">
    <location>
        <begin position="9"/>
        <end position="49"/>
    </location>
</feature>
<dbReference type="InterPro" id="IPR010259">
    <property type="entry name" value="S8pro/Inhibitor_I9"/>
</dbReference>
<gene>
    <name evidence="2" type="ORF">M573_142003</name>
</gene>
<dbReference type="Proteomes" id="UP000032541">
    <property type="component" value="Unassembled WGS sequence"/>
</dbReference>
<evidence type="ECO:0000313" key="2">
    <source>
        <dbReference type="EMBL" id="KJJ86185.1"/>
    </source>
</evidence>
<name>A0AAP0UZA0_PREIN</name>
<dbReference type="EMBL" id="ATMK01000042">
    <property type="protein sequence ID" value="KJJ86185.1"/>
    <property type="molecule type" value="Genomic_DNA"/>
</dbReference>
<proteinExistence type="predicted"/>
<dbReference type="Gene3D" id="3.30.70.80">
    <property type="entry name" value="Peptidase S8 propeptide/proteinase inhibitor I9"/>
    <property type="match status" value="1"/>
</dbReference>
<evidence type="ECO:0000259" key="1">
    <source>
        <dbReference type="Pfam" id="PF05922"/>
    </source>
</evidence>
<dbReference type="InterPro" id="IPR037045">
    <property type="entry name" value="S8pro/Inhibitor_I9_sf"/>
</dbReference>
<dbReference type="Pfam" id="PF05922">
    <property type="entry name" value="Inhibitor_I9"/>
    <property type="match status" value="1"/>
</dbReference>
<protein>
    <submittedName>
        <fullName evidence="2">Peptidase inhibitor I9 domain protein</fullName>
    </submittedName>
</protein>
<accession>A0AAP0UZA0</accession>
<comment type="caution">
    <text evidence="2">The sequence shown here is derived from an EMBL/GenBank/DDBJ whole genome shotgun (WGS) entry which is preliminary data.</text>
</comment>
<organism evidence="2 3">
    <name type="scientific">Prevotella intermedia ZT</name>
    <dbReference type="NCBI Taxonomy" id="1347790"/>
    <lineage>
        <taxon>Bacteria</taxon>
        <taxon>Pseudomonadati</taxon>
        <taxon>Bacteroidota</taxon>
        <taxon>Bacteroidia</taxon>
        <taxon>Bacteroidales</taxon>
        <taxon>Prevotellaceae</taxon>
        <taxon>Prevotella</taxon>
    </lineage>
</organism>